<reference evidence="1" key="1">
    <citation type="journal article" date="2018" name="PLoS Negl. Trop. Dis.">
        <title>An insight into the salivary gland and fat body transcriptome of Panstrongylus lignarius (Hemiptera: Heteroptera), the main vector of Chagas disease in Peru.</title>
        <authorList>
            <person name="Nevoa J.C."/>
            <person name="Mendes M.T."/>
            <person name="da Silva M.V."/>
            <person name="Soares S.C."/>
            <person name="Oliveira C.J.F."/>
            <person name="Ribeiro J.M.C."/>
        </authorList>
    </citation>
    <scope>NUCLEOTIDE SEQUENCE</scope>
</reference>
<protein>
    <submittedName>
        <fullName evidence="1">Putative secreted protein</fullName>
    </submittedName>
</protein>
<name>A0A224XTZ5_9HEMI</name>
<sequence length="72" mass="8502">MSCELVLAWLQVVLSDVKDQILSCALMMKNNLQRLNIMVNLIKMIADNSRINFDLKRTYYELIVYCRMAYSH</sequence>
<proteinExistence type="predicted"/>
<organism evidence="1">
    <name type="scientific">Panstrongylus lignarius</name>
    <dbReference type="NCBI Taxonomy" id="156445"/>
    <lineage>
        <taxon>Eukaryota</taxon>
        <taxon>Metazoa</taxon>
        <taxon>Ecdysozoa</taxon>
        <taxon>Arthropoda</taxon>
        <taxon>Hexapoda</taxon>
        <taxon>Insecta</taxon>
        <taxon>Pterygota</taxon>
        <taxon>Neoptera</taxon>
        <taxon>Paraneoptera</taxon>
        <taxon>Hemiptera</taxon>
        <taxon>Heteroptera</taxon>
        <taxon>Panheteroptera</taxon>
        <taxon>Cimicomorpha</taxon>
        <taxon>Reduviidae</taxon>
        <taxon>Triatominae</taxon>
        <taxon>Panstrongylus</taxon>
    </lineage>
</organism>
<evidence type="ECO:0000313" key="1">
    <source>
        <dbReference type="EMBL" id="JAW16016.1"/>
    </source>
</evidence>
<dbReference type="EMBL" id="GFTR01000410">
    <property type="protein sequence ID" value="JAW16016.1"/>
    <property type="molecule type" value="Transcribed_RNA"/>
</dbReference>
<dbReference type="AlphaFoldDB" id="A0A224XTZ5"/>
<accession>A0A224XTZ5</accession>